<evidence type="ECO:0000256" key="2">
    <source>
        <dbReference type="ARBA" id="ARBA00022692"/>
    </source>
</evidence>
<feature type="transmembrane region" description="Helical" evidence="6">
    <location>
        <begin position="121"/>
        <end position="146"/>
    </location>
</feature>
<organism evidence="8 9">
    <name type="scientific">Streptomyces piniterrae</name>
    <dbReference type="NCBI Taxonomy" id="2571125"/>
    <lineage>
        <taxon>Bacteria</taxon>
        <taxon>Bacillati</taxon>
        <taxon>Actinomycetota</taxon>
        <taxon>Actinomycetes</taxon>
        <taxon>Kitasatosporales</taxon>
        <taxon>Streptomycetaceae</taxon>
        <taxon>Streptomyces</taxon>
    </lineage>
</organism>
<reference evidence="8 9" key="1">
    <citation type="submission" date="2019-04" db="EMBL/GenBank/DDBJ databases">
        <title>Streptomyces piniterrae sp. nov., a heliquinomycin-producing actinomycete isolated from rhizosphere soil of Pinus yunnanensis.</title>
        <authorList>
            <person name="Zhuang X."/>
            <person name="Zhao J."/>
        </authorList>
    </citation>
    <scope>NUCLEOTIDE SEQUENCE [LARGE SCALE GENOMIC DNA]</scope>
    <source>
        <strain evidence="9">jys28</strain>
    </source>
</reference>
<dbReference type="GO" id="GO:0043190">
    <property type="term" value="C:ATP-binding cassette (ABC) transporter complex"/>
    <property type="evidence" value="ECO:0007669"/>
    <property type="project" value="InterPro"/>
</dbReference>
<feature type="transmembrane region" description="Helical" evidence="6">
    <location>
        <begin position="158"/>
        <end position="177"/>
    </location>
</feature>
<dbReference type="InterPro" id="IPR052902">
    <property type="entry name" value="ABC-2_transporter"/>
</dbReference>
<dbReference type="GO" id="GO:0140359">
    <property type="term" value="F:ABC-type transporter activity"/>
    <property type="evidence" value="ECO:0007669"/>
    <property type="project" value="InterPro"/>
</dbReference>
<comment type="similarity">
    <text evidence="6">Belongs to the ABC-2 integral membrane protein family.</text>
</comment>
<feature type="transmembrane region" description="Helical" evidence="6">
    <location>
        <begin position="43"/>
        <end position="62"/>
    </location>
</feature>
<dbReference type="InterPro" id="IPR047817">
    <property type="entry name" value="ABC2_TM_bact-type"/>
</dbReference>
<dbReference type="PIRSF" id="PIRSF006648">
    <property type="entry name" value="DrrB"/>
    <property type="match status" value="1"/>
</dbReference>
<evidence type="ECO:0000256" key="4">
    <source>
        <dbReference type="ARBA" id="ARBA00023136"/>
    </source>
</evidence>
<evidence type="ECO:0000256" key="6">
    <source>
        <dbReference type="RuleBase" id="RU361157"/>
    </source>
</evidence>
<gene>
    <name evidence="8" type="ORF">FCH28_35345</name>
</gene>
<dbReference type="OrthoDB" id="3214063at2"/>
<keyword evidence="3 6" id="KW-1133">Transmembrane helix</keyword>
<dbReference type="RefSeq" id="WP_136744512.1">
    <property type="nucleotide sequence ID" value="NZ_SUMB01000017.1"/>
</dbReference>
<comment type="caution">
    <text evidence="8">The sequence shown here is derived from an EMBL/GenBank/DDBJ whole genome shotgun (WGS) entry which is preliminary data.</text>
</comment>
<dbReference type="InterPro" id="IPR000412">
    <property type="entry name" value="ABC_2_transport"/>
</dbReference>
<evidence type="ECO:0000256" key="3">
    <source>
        <dbReference type="ARBA" id="ARBA00022989"/>
    </source>
</evidence>
<evidence type="ECO:0000256" key="1">
    <source>
        <dbReference type="ARBA" id="ARBA00004141"/>
    </source>
</evidence>
<keyword evidence="6" id="KW-1003">Cell membrane</keyword>
<name>A0A4U0MYK6_9ACTN</name>
<dbReference type="PANTHER" id="PTHR43027:SF2">
    <property type="entry name" value="TRANSPORT PERMEASE PROTEIN"/>
    <property type="match status" value="1"/>
</dbReference>
<dbReference type="Pfam" id="PF01061">
    <property type="entry name" value="ABC2_membrane"/>
    <property type="match status" value="1"/>
</dbReference>
<evidence type="ECO:0000313" key="8">
    <source>
        <dbReference type="EMBL" id="TJZ42284.1"/>
    </source>
</evidence>
<dbReference type="PANTHER" id="PTHR43027">
    <property type="entry name" value="DOXORUBICIN RESISTANCE ABC TRANSPORTER PERMEASE PROTEIN DRRC-RELATED"/>
    <property type="match status" value="1"/>
</dbReference>
<dbReference type="AlphaFoldDB" id="A0A4U0MYK6"/>
<dbReference type="Proteomes" id="UP000308697">
    <property type="component" value="Unassembled WGS sequence"/>
</dbReference>
<keyword evidence="6" id="KW-0813">Transport</keyword>
<protein>
    <recommendedName>
        <fullName evidence="6">Transport permease protein</fullName>
    </recommendedName>
</protein>
<proteinExistence type="inferred from homology"/>
<evidence type="ECO:0000313" key="9">
    <source>
        <dbReference type="Proteomes" id="UP000308697"/>
    </source>
</evidence>
<dbReference type="InterPro" id="IPR013525">
    <property type="entry name" value="ABC2_TM"/>
</dbReference>
<dbReference type="EMBL" id="SUMB01000017">
    <property type="protein sequence ID" value="TJZ42284.1"/>
    <property type="molecule type" value="Genomic_DNA"/>
</dbReference>
<keyword evidence="2 6" id="KW-0812">Transmembrane</keyword>
<comment type="subcellular location">
    <subcellularLocation>
        <location evidence="6">Cell membrane</location>
        <topology evidence="6">Multi-pass membrane protein</topology>
    </subcellularLocation>
    <subcellularLocation>
        <location evidence="1">Membrane</location>
        <topology evidence="1">Multi-pass membrane protein</topology>
    </subcellularLocation>
</comment>
<feature type="domain" description="ABC transmembrane type-2" evidence="7">
    <location>
        <begin position="42"/>
        <end position="265"/>
    </location>
</feature>
<feature type="transmembrane region" description="Helical" evidence="6">
    <location>
        <begin position="82"/>
        <end position="101"/>
    </location>
</feature>
<dbReference type="GO" id="GO:0046677">
    <property type="term" value="P:response to antibiotic"/>
    <property type="evidence" value="ECO:0007669"/>
    <property type="project" value="UniProtKB-KW"/>
</dbReference>
<feature type="transmembrane region" description="Helical" evidence="6">
    <location>
        <begin position="247"/>
        <end position="266"/>
    </location>
</feature>
<feature type="transmembrane region" description="Helical" evidence="6">
    <location>
        <begin position="189"/>
        <end position="208"/>
    </location>
</feature>
<evidence type="ECO:0000259" key="7">
    <source>
        <dbReference type="PROSITE" id="PS51012"/>
    </source>
</evidence>
<accession>A0A4U0MYK6</accession>
<keyword evidence="5" id="KW-0046">Antibiotic resistance</keyword>
<keyword evidence="4 6" id="KW-0472">Membrane</keyword>
<evidence type="ECO:0000256" key="5">
    <source>
        <dbReference type="ARBA" id="ARBA00023251"/>
    </source>
</evidence>
<dbReference type="PROSITE" id="PS51012">
    <property type="entry name" value="ABC_TM2"/>
    <property type="match status" value="1"/>
</dbReference>
<keyword evidence="9" id="KW-1185">Reference proteome</keyword>
<sequence length="272" mass="28319">MSTNTIAATTAERAEANAETGSMARLTALGRAELTLLCRNKTALSMSLVLPVALAFAMKQTVSGMDLGGTGLSVGTVLLPATLGYVLIFAVYSNLTSAYVARREELVLKRLRTGELRDLEILAGTALPSAVMGLAQCALLVIVGGLALDTGLPTSPHLLIAGLVIGMLVVVAFAAASSALAKSVEAAQLAVLPLMVLSLIGSGMVVPLDVLPDRVASVLELLPLSSAMELIRAGWTGGPDPAATTKLLINGFVWAGLAVFAVQRWFRWEPRR</sequence>